<dbReference type="Proteomes" id="UP001187415">
    <property type="component" value="Unassembled WGS sequence"/>
</dbReference>
<dbReference type="PRINTS" id="PR01504">
    <property type="entry name" value="PNCREATITSAP"/>
</dbReference>
<sequence length="175" mass="19990">MKILTVCVLGFAVMALVRAAAFEKKRAKNDQTESSDLVKRYLHCSWGWTYIDGACLKYVPKPMTWGRAERNCRSMGAHLASVLNINKYHAIQNMIADATHDYKEAWIGGSDAQHEGVWLWSDGETMQFTNWCPGEPNNALGSQHCIQMNYGDQKCWDDQRCETHLPSVCAQRRRF</sequence>
<dbReference type="InterPro" id="IPR018378">
    <property type="entry name" value="C-type_lectin_CS"/>
</dbReference>
<evidence type="ECO:0000256" key="1">
    <source>
        <dbReference type="ARBA" id="ARBA00023157"/>
    </source>
</evidence>
<dbReference type="InterPro" id="IPR016187">
    <property type="entry name" value="CTDL_fold"/>
</dbReference>
<dbReference type="PROSITE" id="PS50041">
    <property type="entry name" value="C_TYPE_LECTIN_2"/>
    <property type="match status" value="1"/>
</dbReference>
<dbReference type="Pfam" id="PF00059">
    <property type="entry name" value="Lectin_C"/>
    <property type="match status" value="1"/>
</dbReference>
<proteinExistence type="predicted"/>
<dbReference type="PROSITE" id="PS00615">
    <property type="entry name" value="C_TYPE_LECTIN_1"/>
    <property type="match status" value="1"/>
</dbReference>
<dbReference type="InterPro" id="IPR001304">
    <property type="entry name" value="C-type_lectin-like"/>
</dbReference>
<feature type="signal peptide" evidence="2">
    <location>
        <begin position="1"/>
        <end position="19"/>
    </location>
</feature>
<protein>
    <recommendedName>
        <fullName evidence="3">C-type lectin domain-containing protein</fullName>
    </recommendedName>
</protein>
<feature type="chain" id="PRO_5041700168" description="C-type lectin domain-containing protein" evidence="2">
    <location>
        <begin position="20"/>
        <end position="175"/>
    </location>
</feature>
<dbReference type="EMBL" id="JAUPFM010000001">
    <property type="protein sequence ID" value="KAK2863304.1"/>
    <property type="molecule type" value="Genomic_DNA"/>
</dbReference>
<dbReference type="InterPro" id="IPR016186">
    <property type="entry name" value="C-type_lectin-like/link_sf"/>
</dbReference>
<evidence type="ECO:0000256" key="2">
    <source>
        <dbReference type="SAM" id="SignalP"/>
    </source>
</evidence>
<dbReference type="CDD" id="cd00037">
    <property type="entry name" value="CLECT"/>
    <property type="match status" value="1"/>
</dbReference>
<comment type="caution">
    <text evidence="4">The sequence shown here is derived from an EMBL/GenBank/DDBJ whole genome shotgun (WGS) entry which is preliminary data.</text>
</comment>
<dbReference type="SUPFAM" id="SSF56436">
    <property type="entry name" value="C-type lectin-like"/>
    <property type="match status" value="1"/>
</dbReference>
<dbReference type="Gene3D" id="3.10.100.10">
    <property type="entry name" value="Mannose-Binding Protein A, subunit A"/>
    <property type="match status" value="1"/>
</dbReference>
<organism evidence="4 5">
    <name type="scientific">Channa striata</name>
    <name type="common">Snakehead murrel</name>
    <name type="synonym">Ophicephalus striatus</name>
    <dbReference type="NCBI Taxonomy" id="64152"/>
    <lineage>
        <taxon>Eukaryota</taxon>
        <taxon>Metazoa</taxon>
        <taxon>Chordata</taxon>
        <taxon>Craniata</taxon>
        <taxon>Vertebrata</taxon>
        <taxon>Euteleostomi</taxon>
        <taxon>Actinopterygii</taxon>
        <taxon>Neopterygii</taxon>
        <taxon>Teleostei</taxon>
        <taxon>Neoteleostei</taxon>
        <taxon>Acanthomorphata</taxon>
        <taxon>Anabantaria</taxon>
        <taxon>Anabantiformes</taxon>
        <taxon>Channoidei</taxon>
        <taxon>Channidae</taxon>
        <taxon>Channa</taxon>
    </lineage>
</organism>
<accession>A0AA88NV03</accession>
<evidence type="ECO:0000313" key="5">
    <source>
        <dbReference type="Proteomes" id="UP001187415"/>
    </source>
</evidence>
<keyword evidence="1" id="KW-1015">Disulfide bond</keyword>
<dbReference type="AlphaFoldDB" id="A0AA88NV03"/>
<evidence type="ECO:0000313" key="4">
    <source>
        <dbReference type="EMBL" id="KAK2863304.1"/>
    </source>
</evidence>
<keyword evidence="5" id="KW-1185">Reference proteome</keyword>
<dbReference type="SMART" id="SM00034">
    <property type="entry name" value="CLECT"/>
    <property type="match status" value="1"/>
</dbReference>
<reference evidence="4" key="1">
    <citation type="submission" date="2023-07" db="EMBL/GenBank/DDBJ databases">
        <title>Chromosome-level Genome Assembly of Striped Snakehead (Channa striata).</title>
        <authorList>
            <person name="Liu H."/>
        </authorList>
    </citation>
    <scope>NUCLEOTIDE SEQUENCE</scope>
    <source>
        <strain evidence="4">Gz</strain>
        <tissue evidence="4">Muscle</tissue>
    </source>
</reference>
<name>A0AA88NV03_CHASR</name>
<dbReference type="InterPro" id="IPR050111">
    <property type="entry name" value="C-type_lectin/snaclec_domain"/>
</dbReference>
<gene>
    <name evidence="4" type="ORF">Q5P01_002837</name>
</gene>
<evidence type="ECO:0000259" key="3">
    <source>
        <dbReference type="PROSITE" id="PS50041"/>
    </source>
</evidence>
<keyword evidence="2" id="KW-0732">Signal</keyword>
<dbReference type="PANTHER" id="PTHR22803">
    <property type="entry name" value="MANNOSE, PHOSPHOLIPASE, LECTIN RECEPTOR RELATED"/>
    <property type="match status" value="1"/>
</dbReference>
<feature type="domain" description="C-type lectin" evidence="3">
    <location>
        <begin position="51"/>
        <end position="170"/>
    </location>
</feature>